<protein>
    <submittedName>
        <fullName evidence="1">Uncharacterized protein</fullName>
    </submittedName>
</protein>
<comment type="caution">
    <text evidence="1">The sequence shown here is derived from an EMBL/GenBank/DDBJ whole genome shotgun (WGS) entry which is preliminary data.</text>
</comment>
<name>A0ABQ9GR93_9NEOP</name>
<dbReference type="EMBL" id="JARBHB010000010">
    <property type="protein sequence ID" value="KAJ8874514.1"/>
    <property type="molecule type" value="Genomic_DNA"/>
</dbReference>
<keyword evidence="2" id="KW-1185">Reference proteome</keyword>
<evidence type="ECO:0000313" key="2">
    <source>
        <dbReference type="Proteomes" id="UP001159363"/>
    </source>
</evidence>
<dbReference type="Proteomes" id="UP001159363">
    <property type="component" value="Chromosome 9"/>
</dbReference>
<gene>
    <name evidence="1" type="ORF">PR048_025374</name>
</gene>
<organism evidence="1 2">
    <name type="scientific">Dryococelus australis</name>
    <dbReference type="NCBI Taxonomy" id="614101"/>
    <lineage>
        <taxon>Eukaryota</taxon>
        <taxon>Metazoa</taxon>
        <taxon>Ecdysozoa</taxon>
        <taxon>Arthropoda</taxon>
        <taxon>Hexapoda</taxon>
        <taxon>Insecta</taxon>
        <taxon>Pterygota</taxon>
        <taxon>Neoptera</taxon>
        <taxon>Polyneoptera</taxon>
        <taxon>Phasmatodea</taxon>
        <taxon>Verophasmatodea</taxon>
        <taxon>Anareolatae</taxon>
        <taxon>Phasmatidae</taxon>
        <taxon>Eurycanthinae</taxon>
        <taxon>Dryococelus</taxon>
    </lineage>
</organism>
<sequence>MANGRSYWEAIVLRGIEPNENTVENAPSTQHGHEAAEVDTTEPTLVKHKGYLRTAERGLEVLLHHADGKRDGPADAIPAAVIAVYSAYGISAGSMVAEQLACSPPTKANHVQYLAGSPDIRKWESCRTMPLVSGFYRGSPVSPAPAPYSPKTPSSALKTLLLRAAQISSLTLLLAAGEKDQVVCLLNHVSLEEDGYKSLEGNQLLRSPPTKTNRVQIPSRATPGFSHLGFVPDDAAGSAGFLGDLSFPLLFYSSAAPFSPESPSSAVKTSLLRSAQISSLDKSCAVVEVYRPMDTIVVLVPVLPVRSAFAPLYLRVPRNFQFFLEQARGISDPGQGSATQMMEISDSGVRIAVPMTFNLDL</sequence>
<proteinExistence type="predicted"/>
<reference evidence="1 2" key="1">
    <citation type="submission" date="2023-02" db="EMBL/GenBank/DDBJ databases">
        <title>LHISI_Scaffold_Assembly.</title>
        <authorList>
            <person name="Stuart O.P."/>
            <person name="Cleave R."/>
            <person name="Magrath M.J.L."/>
            <person name="Mikheyev A.S."/>
        </authorList>
    </citation>
    <scope>NUCLEOTIDE SEQUENCE [LARGE SCALE GENOMIC DNA]</scope>
    <source>
        <strain evidence="1">Daus_M_001</strain>
        <tissue evidence="1">Leg muscle</tissue>
    </source>
</reference>
<accession>A0ABQ9GR93</accession>
<evidence type="ECO:0000313" key="1">
    <source>
        <dbReference type="EMBL" id="KAJ8874514.1"/>
    </source>
</evidence>